<evidence type="ECO:0000256" key="2">
    <source>
        <dbReference type="ARBA" id="ARBA00022692"/>
    </source>
</evidence>
<dbReference type="InterPro" id="IPR013525">
    <property type="entry name" value="ABC2_TM"/>
</dbReference>
<dbReference type="PANTHER" id="PTHR43471">
    <property type="entry name" value="ABC TRANSPORTER PERMEASE"/>
    <property type="match status" value="1"/>
</dbReference>
<keyword evidence="2 6" id="KW-0812">Transmembrane</keyword>
<name>A0A9X2HCV1_9MICC</name>
<feature type="domain" description="ABC-2 type transporter transmembrane" evidence="7">
    <location>
        <begin position="47"/>
        <end position="387"/>
    </location>
</feature>
<feature type="transmembrane region" description="Helical" evidence="6">
    <location>
        <begin position="365"/>
        <end position="388"/>
    </location>
</feature>
<comment type="caution">
    <text evidence="8">The sequence shown here is derived from an EMBL/GenBank/DDBJ whole genome shotgun (WGS) entry which is preliminary data.</text>
</comment>
<dbReference type="PANTHER" id="PTHR43471:SF3">
    <property type="entry name" value="ABC TRANSPORTER PERMEASE PROTEIN NATB"/>
    <property type="match status" value="1"/>
</dbReference>
<feature type="region of interest" description="Disordered" evidence="5">
    <location>
        <begin position="1"/>
        <end position="24"/>
    </location>
</feature>
<keyword evidence="9" id="KW-1185">Reference proteome</keyword>
<feature type="transmembrane region" description="Helical" evidence="6">
    <location>
        <begin position="197"/>
        <end position="222"/>
    </location>
</feature>
<feature type="transmembrane region" description="Helical" evidence="6">
    <location>
        <begin position="284"/>
        <end position="310"/>
    </location>
</feature>
<accession>A0A9X2HCV1</accession>
<proteinExistence type="predicted"/>
<evidence type="ECO:0000313" key="9">
    <source>
        <dbReference type="Proteomes" id="UP001139502"/>
    </source>
</evidence>
<dbReference type="GO" id="GO:0016020">
    <property type="term" value="C:membrane"/>
    <property type="evidence" value="ECO:0007669"/>
    <property type="project" value="UniProtKB-SubCell"/>
</dbReference>
<evidence type="ECO:0000256" key="6">
    <source>
        <dbReference type="SAM" id="Phobius"/>
    </source>
</evidence>
<dbReference type="AlphaFoldDB" id="A0A9X2HCV1"/>
<comment type="subcellular location">
    <subcellularLocation>
        <location evidence="1">Membrane</location>
        <topology evidence="1">Multi-pass membrane protein</topology>
    </subcellularLocation>
</comment>
<evidence type="ECO:0000256" key="5">
    <source>
        <dbReference type="SAM" id="MobiDB-lite"/>
    </source>
</evidence>
<sequence length="413" mass="42685">MSRQNTLEHAVAEHPALERSAPARSGAARGAWRTVAAREIVVRATDKTFLISSVVTVLLLVGAAVFTSFMGGRDSTQTVAVAGAAAGERVAAASELAAADGGDGLETVDAADPAAARALVADDEADLALYEDAQGWTLVTADGTPGAAGESLMQSISAGVQAENAAQLGVDLEALDRGAEVTVEAAEGSSDGAQARLLGIVFAFVFYMAAITFGMAIAASILEEKQNRVVEIIAASIPVGQLLTGKLMANMALAFSQLLVFGAVSLAAATFLDLGVNVAWALTGIGWFVGFFVLGFAILAALWAVVGAMADRTEDMNASTGPVVFLLVAVLAGGMAASGTLQTVLSYLPVFSSVIMPMRLVEGSASWWEAVIAAAIALVTVVLVMVWCGRLYRRAVMRTGQSFTWAQVLRRKV</sequence>
<evidence type="ECO:0000313" key="8">
    <source>
        <dbReference type="EMBL" id="MCP3427026.1"/>
    </source>
</evidence>
<reference evidence="8" key="1">
    <citation type="submission" date="2022-06" db="EMBL/GenBank/DDBJ databases">
        <title>Rothia sp. isolated from sandalwood seedling.</title>
        <authorList>
            <person name="Tuikhar N."/>
            <person name="Kirdat K."/>
            <person name="Thorat V."/>
            <person name="Swetha P."/>
            <person name="Padma S."/>
            <person name="Sundararaj R."/>
            <person name="Yadav A."/>
        </authorList>
    </citation>
    <scope>NUCLEOTIDE SEQUENCE</scope>
    <source>
        <strain evidence="8">AR01</strain>
    </source>
</reference>
<evidence type="ECO:0000256" key="4">
    <source>
        <dbReference type="ARBA" id="ARBA00023136"/>
    </source>
</evidence>
<feature type="transmembrane region" description="Helical" evidence="6">
    <location>
        <begin position="322"/>
        <end position="345"/>
    </location>
</feature>
<evidence type="ECO:0000256" key="1">
    <source>
        <dbReference type="ARBA" id="ARBA00004141"/>
    </source>
</evidence>
<feature type="transmembrane region" description="Helical" evidence="6">
    <location>
        <begin position="48"/>
        <end position="69"/>
    </location>
</feature>
<keyword evidence="3 6" id="KW-1133">Transmembrane helix</keyword>
<feature type="transmembrane region" description="Helical" evidence="6">
    <location>
        <begin position="251"/>
        <end position="272"/>
    </location>
</feature>
<evidence type="ECO:0000259" key="7">
    <source>
        <dbReference type="Pfam" id="PF12698"/>
    </source>
</evidence>
<organism evidence="8 9">
    <name type="scientific">Rothia santali</name>
    <dbReference type="NCBI Taxonomy" id="2949643"/>
    <lineage>
        <taxon>Bacteria</taxon>
        <taxon>Bacillati</taxon>
        <taxon>Actinomycetota</taxon>
        <taxon>Actinomycetes</taxon>
        <taxon>Micrococcales</taxon>
        <taxon>Micrococcaceae</taxon>
        <taxon>Rothia</taxon>
    </lineage>
</organism>
<protein>
    <submittedName>
        <fullName evidence="8">ABC transporter permease</fullName>
    </submittedName>
</protein>
<dbReference type="Pfam" id="PF12698">
    <property type="entry name" value="ABC2_membrane_3"/>
    <property type="match status" value="1"/>
</dbReference>
<evidence type="ECO:0000256" key="3">
    <source>
        <dbReference type="ARBA" id="ARBA00022989"/>
    </source>
</evidence>
<dbReference type="Proteomes" id="UP001139502">
    <property type="component" value="Unassembled WGS sequence"/>
</dbReference>
<dbReference type="RefSeq" id="WP_254168593.1">
    <property type="nucleotide sequence ID" value="NZ_JANAFB010000047.1"/>
</dbReference>
<keyword evidence="4 6" id="KW-0472">Membrane</keyword>
<dbReference type="EMBL" id="JANAFB010000047">
    <property type="protein sequence ID" value="MCP3427026.1"/>
    <property type="molecule type" value="Genomic_DNA"/>
</dbReference>
<gene>
    <name evidence="8" type="ORF">NBM05_13650</name>
</gene>
<dbReference type="GO" id="GO:0140359">
    <property type="term" value="F:ABC-type transporter activity"/>
    <property type="evidence" value="ECO:0007669"/>
    <property type="project" value="InterPro"/>
</dbReference>